<evidence type="ECO:0000256" key="1">
    <source>
        <dbReference type="ARBA" id="ARBA00004370"/>
    </source>
</evidence>
<protein>
    <submittedName>
        <fullName evidence="16">Glycerol-3-phosphate acyltransferase 4</fullName>
    </submittedName>
</protein>
<keyword evidence="5" id="KW-0808">Transferase</keyword>
<dbReference type="PANTHER" id="PTHR23063">
    <property type="entry name" value="PHOSPHOLIPID ACYLTRANSFERASE"/>
    <property type="match status" value="1"/>
</dbReference>
<sequence length="907" mass="101182">MLTRGLRCSSSPPSQAHVAELGQVEGRGQSGGGVVTQASAPPPFPASSFISSFLHFGSASSPRPGTVAAGGAMSCGDLFQVFSTRAMVPRATSVDRAMRLCLSHTPPIRKLLDSYEELRGGLGHQPLRPCLNNCLEGERRDAIKGCRGKKKKKVVFADMKGFSLTAVRIFSKIEEDLCDLHQALSHLTNFRNKLRGSRPETKKYMLDFPQPSADYLAFHNRLQSSYVSLENCVIQEKSLSGTIKVRNISFEKKVYIRITFDSWRSFRDVCCQYMPNTYGLTDTDVFSFEVALPKAPAPCGNIEFCVSFHCGQKVYWDNNHGKNYRIRPVMRPSPPNALSCLAKGTFTAGEPLGTSRAAALVLSRLHTWRRSDDQAYCGGGLCAQAHQLAIPGSGGGGASFTSAGPVGGGAERERAKAVFETCECCSLTEHLPKKRKHLPVDPTGHSPCLLLAMFLLLPFDSLVVNLLGISLTVLFTLLLVFIIVPAIFGVSFGIRRLYMRTLLQIFQWATLRIERGAKEKKHPLYKPYVNGIIAKEPTSLEEEIKEIRRSGSNKALDAPEFELSDIFYFCRKGIETIMDDEVTKRFSAEELQSWNLLSRTNYNFHYISLRLTVLWGLGVLIRYCFLLPLRVALAFTGISLLVTGTTMVGYLPNGRCKEFLSRHVHLMCYRICVRALTAIITYHHRENRPRNGGICVANHTSPIDVIILASDGYYAMVGQVHGGLMGVIQRAMVKACPHVWFERSEVKDRHLVAKRLSEHAHDKNKLPILIFPEGTCINNTSVMMFKKGSFEIGATVYPVAIKYDPQFGDAFFNSSKYGMVTYLLRMMTSWAIVCSVWYLPPMTREPDEDAVQFANRVKSAIARQGGLVDLLWDGGLKREKVKDTFKEEQQKLYSKMVVGNHEDRSRS</sequence>
<keyword evidence="12 16" id="KW-0012">Acyltransferase</keyword>
<evidence type="ECO:0000259" key="15">
    <source>
        <dbReference type="PROSITE" id="PS51159"/>
    </source>
</evidence>
<dbReference type="Pfam" id="PF01553">
    <property type="entry name" value="Acyltransferase"/>
    <property type="match status" value="1"/>
</dbReference>
<evidence type="ECO:0000256" key="6">
    <source>
        <dbReference type="ARBA" id="ARBA00022692"/>
    </source>
</evidence>
<evidence type="ECO:0000256" key="11">
    <source>
        <dbReference type="ARBA" id="ARBA00023264"/>
    </source>
</evidence>
<dbReference type="InterPro" id="IPR045252">
    <property type="entry name" value="LPCAT1-like"/>
</dbReference>
<dbReference type="GO" id="GO:0004366">
    <property type="term" value="F:glycerol-3-phosphate O-acyltransferase activity"/>
    <property type="evidence" value="ECO:0007669"/>
    <property type="project" value="TreeGrafter"/>
</dbReference>
<comment type="similarity">
    <text evidence="3">Belongs to the 1-acyl-sn-glycerol-3-phosphate acyltransferase family.</text>
</comment>
<comment type="pathway">
    <text evidence="13">Phospholipid metabolism.</text>
</comment>
<feature type="transmembrane region" description="Helical" evidence="14">
    <location>
        <begin position="607"/>
        <end position="625"/>
    </location>
</feature>
<keyword evidence="6 14" id="KW-0812">Transmembrane</keyword>
<evidence type="ECO:0000256" key="12">
    <source>
        <dbReference type="ARBA" id="ARBA00023315"/>
    </source>
</evidence>
<proteinExistence type="inferred from homology"/>
<accession>A0AA35KT95</accession>
<keyword evidence="11" id="KW-1208">Phospholipid metabolism</keyword>
<reference evidence="16" key="1">
    <citation type="submission" date="2022-12" db="EMBL/GenBank/DDBJ databases">
        <authorList>
            <person name="Alioto T."/>
            <person name="Alioto T."/>
            <person name="Gomez Garrido J."/>
        </authorList>
    </citation>
    <scope>NUCLEOTIDE SEQUENCE</scope>
</reference>
<name>A0AA35KT95_9SAUR</name>
<evidence type="ECO:0000256" key="4">
    <source>
        <dbReference type="ARBA" id="ARBA00022516"/>
    </source>
</evidence>
<evidence type="ECO:0000256" key="3">
    <source>
        <dbReference type="ARBA" id="ARBA00008655"/>
    </source>
</evidence>
<organism evidence="16 17">
    <name type="scientific">Podarcis lilfordi</name>
    <name type="common">Lilford's wall lizard</name>
    <dbReference type="NCBI Taxonomy" id="74358"/>
    <lineage>
        <taxon>Eukaryota</taxon>
        <taxon>Metazoa</taxon>
        <taxon>Chordata</taxon>
        <taxon>Craniata</taxon>
        <taxon>Vertebrata</taxon>
        <taxon>Euteleostomi</taxon>
        <taxon>Lepidosauria</taxon>
        <taxon>Squamata</taxon>
        <taxon>Bifurcata</taxon>
        <taxon>Unidentata</taxon>
        <taxon>Episquamata</taxon>
        <taxon>Laterata</taxon>
        <taxon>Lacertibaenia</taxon>
        <taxon>Lacertidae</taxon>
        <taxon>Podarcis</taxon>
    </lineage>
</organism>
<dbReference type="GO" id="GO:0005783">
    <property type="term" value="C:endoplasmic reticulum"/>
    <property type="evidence" value="ECO:0007669"/>
    <property type="project" value="TreeGrafter"/>
</dbReference>
<dbReference type="Pfam" id="PF03370">
    <property type="entry name" value="CBM_21"/>
    <property type="match status" value="1"/>
</dbReference>
<dbReference type="GO" id="GO:0016020">
    <property type="term" value="C:membrane"/>
    <property type="evidence" value="ECO:0007669"/>
    <property type="project" value="UniProtKB-SubCell"/>
</dbReference>
<dbReference type="InterPro" id="IPR005036">
    <property type="entry name" value="CBM21_dom"/>
</dbReference>
<dbReference type="GO" id="GO:0019432">
    <property type="term" value="P:triglyceride biosynthetic process"/>
    <property type="evidence" value="ECO:0007669"/>
    <property type="project" value="TreeGrafter"/>
</dbReference>
<gene>
    <name evidence="16" type="ORF">PODLI_1B001537</name>
</gene>
<keyword evidence="10" id="KW-0594">Phospholipid biosynthesis</keyword>
<feature type="domain" description="CBM21" evidence="15">
    <location>
        <begin position="219"/>
        <end position="327"/>
    </location>
</feature>
<dbReference type="InterPro" id="IPR038175">
    <property type="entry name" value="CBM21_dom_sf"/>
</dbReference>
<keyword evidence="7 14" id="KW-1133">Transmembrane helix</keyword>
<keyword evidence="17" id="KW-1185">Reference proteome</keyword>
<comment type="pathway">
    <text evidence="2">Lipid metabolism.</text>
</comment>
<dbReference type="GO" id="GO:0008654">
    <property type="term" value="P:phospholipid biosynthetic process"/>
    <property type="evidence" value="ECO:0007669"/>
    <property type="project" value="UniProtKB-KW"/>
</dbReference>
<keyword evidence="9 14" id="KW-0472">Membrane</keyword>
<dbReference type="AlphaFoldDB" id="A0AA35KT95"/>
<keyword evidence="8" id="KW-0443">Lipid metabolism</keyword>
<evidence type="ECO:0000256" key="9">
    <source>
        <dbReference type="ARBA" id="ARBA00023136"/>
    </source>
</evidence>
<evidence type="ECO:0000256" key="2">
    <source>
        <dbReference type="ARBA" id="ARBA00005189"/>
    </source>
</evidence>
<keyword evidence="4" id="KW-0444">Lipid biosynthesis</keyword>
<feature type="transmembrane region" description="Helical" evidence="14">
    <location>
        <begin position="631"/>
        <end position="652"/>
    </location>
</feature>
<evidence type="ECO:0000313" key="16">
    <source>
        <dbReference type="EMBL" id="CAI5783244.1"/>
    </source>
</evidence>
<feature type="transmembrane region" description="Helical" evidence="14">
    <location>
        <begin position="473"/>
        <end position="494"/>
    </location>
</feature>
<dbReference type="InterPro" id="IPR002123">
    <property type="entry name" value="Plipid/glycerol_acylTrfase"/>
</dbReference>
<dbReference type="SMART" id="SM00563">
    <property type="entry name" value="PlsC"/>
    <property type="match status" value="1"/>
</dbReference>
<evidence type="ECO:0000256" key="14">
    <source>
        <dbReference type="SAM" id="Phobius"/>
    </source>
</evidence>
<evidence type="ECO:0000256" key="5">
    <source>
        <dbReference type="ARBA" id="ARBA00022679"/>
    </source>
</evidence>
<dbReference type="Proteomes" id="UP001178461">
    <property type="component" value="Chromosome 8"/>
</dbReference>
<evidence type="ECO:0000256" key="13">
    <source>
        <dbReference type="ARBA" id="ARBA00025707"/>
    </source>
</evidence>
<dbReference type="PANTHER" id="PTHR23063:SF37">
    <property type="entry name" value="GLYCEROL-3-PHOSPHATE ACYLTRANSFERASE 4"/>
    <property type="match status" value="1"/>
</dbReference>
<dbReference type="SUPFAM" id="SSF69593">
    <property type="entry name" value="Glycerol-3-phosphate (1)-acyltransferase"/>
    <property type="match status" value="1"/>
</dbReference>
<evidence type="ECO:0000256" key="10">
    <source>
        <dbReference type="ARBA" id="ARBA00023209"/>
    </source>
</evidence>
<evidence type="ECO:0000256" key="7">
    <source>
        <dbReference type="ARBA" id="ARBA00022989"/>
    </source>
</evidence>
<comment type="subcellular location">
    <subcellularLocation>
        <location evidence="1">Membrane</location>
    </subcellularLocation>
</comment>
<dbReference type="PROSITE" id="PS51159">
    <property type="entry name" value="CBM21"/>
    <property type="match status" value="1"/>
</dbReference>
<dbReference type="Gene3D" id="2.60.40.2440">
    <property type="entry name" value="Carbohydrate binding type-21 domain"/>
    <property type="match status" value="1"/>
</dbReference>
<evidence type="ECO:0000313" key="17">
    <source>
        <dbReference type="Proteomes" id="UP001178461"/>
    </source>
</evidence>
<evidence type="ECO:0000256" key="8">
    <source>
        <dbReference type="ARBA" id="ARBA00023098"/>
    </source>
</evidence>
<dbReference type="EMBL" id="OX395133">
    <property type="protein sequence ID" value="CAI5783244.1"/>
    <property type="molecule type" value="Genomic_DNA"/>
</dbReference>
<dbReference type="CDD" id="cd07991">
    <property type="entry name" value="LPLAT_LPCAT1-like"/>
    <property type="match status" value="1"/>
</dbReference>